<evidence type="ECO:0000313" key="3">
    <source>
        <dbReference type="Proteomes" id="UP000573499"/>
    </source>
</evidence>
<dbReference type="GO" id="GO:0016787">
    <property type="term" value="F:hydrolase activity"/>
    <property type="evidence" value="ECO:0007669"/>
    <property type="project" value="InterPro"/>
</dbReference>
<keyword evidence="3" id="KW-1185">Reference proteome</keyword>
<dbReference type="RefSeq" id="WP_182152436.1">
    <property type="nucleotide sequence ID" value="NZ_JACEZU010000002.1"/>
</dbReference>
<evidence type="ECO:0000313" key="2">
    <source>
        <dbReference type="EMBL" id="MBA5686615.1"/>
    </source>
</evidence>
<evidence type="ECO:0000259" key="1">
    <source>
        <dbReference type="Pfam" id="PF00149"/>
    </source>
</evidence>
<gene>
    <name evidence="2" type="ORF">H3H39_06055</name>
</gene>
<comment type="caution">
    <text evidence="2">The sequence shown here is derived from an EMBL/GenBank/DDBJ whole genome shotgun (WGS) entry which is preliminary data.</text>
</comment>
<dbReference type="SUPFAM" id="SSF56300">
    <property type="entry name" value="Metallo-dependent phosphatases"/>
    <property type="match status" value="1"/>
</dbReference>
<name>A0A7W2F7N0_9BURK</name>
<dbReference type="InterPro" id="IPR004843">
    <property type="entry name" value="Calcineurin-like_PHP"/>
</dbReference>
<dbReference type="EMBL" id="JACEZU010000002">
    <property type="protein sequence ID" value="MBA5686615.1"/>
    <property type="molecule type" value="Genomic_DNA"/>
</dbReference>
<dbReference type="Gene3D" id="3.60.21.10">
    <property type="match status" value="1"/>
</dbReference>
<sequence>MAIYSDPELEAFLHIVHVSDMHCKGQGAVVDTETENKVRGLVNTLRRLGRTKWADHLEQRWQAGLAGHDPIAHERMCKFLCDFVKHEDYAGVETWLLDTGDLSALGDMDSLKTALGWLDDYRIILDAKQTLILHGNHDAWPGKFPLAANNMEIDAQQEALRTLLGKAWPQTAIQTSIPHSNAKLRLSAVNSTIGERWPNTLARGEVGMDPPWNTFGDDQLRQLAEQTQKKFHPDGVTRDFRILAVHHPVHYPPPRPTLQMSMRNDTAVAVALADFSRLQRGKLAHLLLSGHTHETYPRLGALPPTSTGQQYTPLYEGQLQLIAGSLSQSSSHTVSREKADDEFVPQQFQILTFFSSPNYAKRGQLLMERRIVGRRSFGQYQFLLPRSVPKRIESIIWAY</sequence>
<dbReference type="InterPro" id="IPR029052">
    <property type="entry name" value="Metallo-depent_PP-like"/>
</dbReference>
<proteinExistence type="predicted"/>
<dbReference type="AlphaFoldDB" id="A0A7W2F7N0"/>
<dbReference type="Pfam" id="PF00149">
    <property type="entry name" value="Metallophos"/>
    <property type="match status" value="1"/>
</dbReference>
<reference evidence="2 3" key="1">
    <citation type="submission" date="2020-07" db="EMBL/GenBank/DDBJ databases">
        <title>Novel species isolated from subtropical streams in China.</title>
        <authorList>
            <person name="Lu H."/>
        </authorList>
    </citation>
    <scope>NUCLEOTIDE SEQUENCE [LARGE SCALE GENOMIC DNA]</scope>
    <source>
        <strain evidence="2 3">LX47W</strain>
    </source>
</reference>
<feature type="domain" description="Calcineurin-like phosphoesterase" evidence="1">
    <location>
        <begin position="14"/>
        <end position="294"/>
    </location>
</feature>
<dbReference type="Proteomes" id="UP000573499">
    <property type="component" value="Unassembled WGS sequence"/>
</dbReference>
<accession>A0A7W2F7N0</accession>
<organism evidence="2 3">
    <name type="scientific">Rugamonas apoptosis</name>
    <dbReference type="NCBI Taxonomy" id="2758570"/>
    <lineage>
        <taxon>Bacteria</taxon>
        <taxon>Pseudomonadati</taxon>
        <taxon>Pseudomonadota</taxon>
        <taxon>Betaproteobacteria</taxon>
        <taxon>Burkholderiales</taxon>
        <taxon>Oxalobacteraceae</taxon>
        <taxon>Telluria group</taxon>
        <taxon>Rugamonas</taxon>
    </lineage>
</organism>
<protein>
    <submittedName>
        <fullName evidence="2">Metallophosphoesterase</fullName>
    </submittedName>
</protein>